<reference evidence="5" key="1">
    <citation type="submission" date="2023-12" db="EMBL/GenBank/DDBJ databases">
        <title>Novel species in genus Nocardioides.</title>
        <authorList>
            <person name="Zhou H."/>
        </authorList>
    </citation>
    <scope>NUCLEOTIDE SEQUENCE [LARGE SCALE GENOMIC DNA]</scope>
    <source>
        <strain evidence="5">HM61</strain>
    </source>
</reference>
<dbReference type="Pfam" id="PF20013">
    <property type="entry name" value="GAP1-N2"/>
    <property type="match status" value="1"/>
</dbReference>
<gene>
    <name evidence="4" type="ORF">SHK19_11965</name>
</gene>
<feature type="region of interest" description="Disordered" evidence="1">
    <location>
        <begin position="663"/>
        <end position="689"/>
    </location>
</feature>
<dbReference type="InterPro" id="IPR045401">
    <property type="entry name" value="GAP1-M"/>
</dbReference>
<protein>
    <recommendedName>
        <fullName evidence="6">HEAT repeat domain-containing protein</fullName>
    </recommendedName>
</protein>
<evidence type="ECO:0008006" key="6">
    <source>
        <dbReference type="Google" id="ProtNLM"/>
    </source>
</evidence>
<evidence type="ECO:0000313" key="4">
    <source>
        <dbReference type="EMBL" id="WQQ24685.1"/>
    </source>
</evidence>
<feature type="domain" description="GTPase-associated protein 1 middle" evidence="3">
    <location>
        <begin position="156"/>
        <end position="242"/>
    </location>
</feature>
<dbReference type="Pfam" id="PF20014">
    <property type="entry name" value="GAP1-M"/>
    <property type="match status" value="1"/>
</dbReference>
<evidence type="ECO:0000256" key="1">
    <source>
        <dbReference type="SAM" id="MobiDB-lite"/>
    </source>
</evidence>
<dbReference type="EMBL" id="CP141059">
    <property type="protein sequence ID" value="WQQ24685.1"/>
    <property type="molecule type" value="Genomic_DNA"/>
</dbReference>
<accession>A0ABZ0ZJM9</accession>
<sequence length="689" mass="74423">MTGVLDVAVYSDTTADESVDGVDGFNFRALSAGITVEDRRRIREELLHRVHPTWDHDHDELAHPPTCAYSRHGGRHYLARGHSTGLTLSGRSGNVVTQVVVTDDIVDFGGYRPAQLYAASAWSLAATPSGELEPWPVPSAVRPDFEAEALRVMLSHDPWAVRVLPRYLTMLEAAASDVPRRVVLIHRDLDVVMRWIAAGSLLLDDESTARLTFRALVDDPSRTDAAVVGLSPEFELEPVVGARVVDLERRTVSDVQPSDSSLARVAALLDGASAAERPAFALAARWEAAAGPELAARAASALHGAIPTADAWTLALELLEALDDAGATDALLRPEPSIIDALADWSPSTPDEITAARDTRDRMRTIGATDIAAVLDRVSRDGLQRLVSRLAGDLDAHERAAELSVVNGSWDWLADEPDAAAVHPWLAAAAVGRLPREQRADALAHVRLRTRTWPIAIGRPILPRDNLLVAAWLRHQGLDVRLAAVVRNAVVALRNGQGSSNPSYDELLDAVLHAPYWGSDFPDEELAELAMDYAAVHERIEAARARVQDRANPALKPLLGDLADWGPAVAPHLGACLIDAVDARAVEYVAGEAGSWAGEGVRTALRSRFATDGKSDVVLRAVKVADSPHPSMATGALEFLTEDVKSTTLTRIRGEWERPERDRLDALLRSAGPERRRGRGGRFGKAKGA</sequence>
<dbReference type="RefSeq" id="WP_322936340.1">
    <property type="nucleotide sequence ID" value="NZ_CP141059.1"/>
</dbReference>
<evidence type="ECO:0000259" key="3">
    <source>
        <dbReference type="Pfam" id="PF20014"/>
    </source>
</evidence>
<dbReference type="Proteomes" id="UP001327225">
    <property type="component" value="Chromosome"/>
</dbReference>
<organism evidence="4 5">
    <name type="scientific">Nocardioides bizhenqiangii</name>
    <dbReference type="NCBI Taxonomy" id="3095076"/>
    <lineage>
        <taxon>Bacteria</taxon>
        <taxon>Bacillati</taxon>
        <taxon>Actinomycetota</taxon>
        <taxon>Actinomycetes</taxon>
        <taxon>Propionibacteriales</taxon>
        <taxon>Nocardioidaceae</taxon>
        <taxon>Nocardioides</taxon>
    </lineage>
</organism>
<feature type="compositionally biased region" description="Basic residues" evidence="1">
    <location>
        <begin position="676"/>
        <end position="689"/>
    </location>
</feature>
<keyword evidence="5" id="KW-1185">Reference proteome</keyword>
<evidence type="ECO:0000259" key="2">
    <source>
        <dbReference type="Pfam" id="PF20013"/>
    </source>
</evidence>
<feature type="domain" description="GTPase-associated protein 1 N-terminal" evidence="2">
    <location>
        <begin position="10"/>
        <end position="136"/>
    </location>
</feature>
<proteinExistence type="predicted"/>
<dbReference type="InterPro" id="IPR045402">
    <property type="entry name" value="GAP1-N2"/>
</dbReference>
<evidence type="ECO:0000313" key="5">
    <source>
        <dbReference type="Proteomes" id="UP001327225"/>
    </source>
</evidence>
<name>A0ABZ0ZJM9_9ACTN</name>